<proteinExistence type="inferred from homology"/>
<evidence type="ECO:0000256" key="8">
    <source>
        <dbReference type="ARBA" id="ARBA00023033"/>
    </source>
</evidence>
<evidence type="ECO:0000256" key="1">
    <source>
        <dbReference type="ARBA" id="ARBA00001974"/>
    </source>
</evidence>
<dbReference type="InterPro" id="IPR036188">
    <property type="entry name" value="FAD/NAD-bd_sf"/>
</dbReference>
<evidence type="ECO:0000256" key="3">
    <source>
        <dbReference type="ARBA" id="ARBA00009183"/>
    </source>
</evidence>
<evidence type="ECO:0000256" key="10">
    <source>
        <dbReference type="ARBA" id="ARBA00047707"/>
    </source>
</evidence>
<evidence type="ECO:0000256" key="6">
    <source>
        <dbReference type="ARBA" id="ARBA00022857"/>
    </source>
</evidence>
<evidence type="ECO:0000256" key="7">
    <source>
        <dbReference type="ARBA" id="ARBA00023002"/>
    </source>
</evidence>
<keyword evidence="5 11" id="KW-0274">FAD</keyword>
<keyword evidence="8 11" id="KW-0503">Monooxygenase</keyword>
<comment type="caution">
    <text evidence="12">The sequence shown here is derived from an EMBL/GenBank/DDBJ whole genome shotgun (WGS) entry which is preliminary data.</text>
</comment>
<dbReference type="Pfam" id="PF00743">
    <property type="entry name" value="FMO-like"/>
    <property type="match status" value="1"/>
</dbReference>
<dbReference type="SUPFAM" id="SSF51905">
    <property type="entry name" value="FAD/NAD(P)-binding domain"/>
    <property type="match status" value="2"/>
</dbReference>
<keyword evidence="7 11" id="KW-0560">Oxidoreductase</keyword>
<dbReference type="PRINTS" id="PR00469">
    <property type="entry name" value="PNDRDTASEII"/>
</dbReference>
<evidence type="ECO:0000256" key="2">
    <source>
        <dbReference type="ARBA" id="ARBA00004814"/>
    </source>
</evidence>
<dbReference type="InterPro" id="IPR050982">
    <property type="entry name" value="Auxin_biosynth/cation_transpt"/>
</dbReference>
<keyword evidence="6" id="KW-0521">NADP</keyword>
<organism evidence="12 13">
    <name type="scientific">Forsythia ovata</name>
    <dbReference type="NCBI Taxonomy" id="205694"/>
    <lineage>
        <taxon>Eukaryota</taxon>
        <taxon>Viridiplantae</taxon>
        <taxon>Streptophyta</taxon>
        <taxon>Embryophyta</taxon>
        <taxon>Tracheophyta</taxon>
        <taxon>Spermatophyta</taxon>
        <taxon>Magnoliopsida</taxon>
        <taxon>eudicotyledons</taxon>
        <taxon>Gunneridae</taxon>
        <taxon>Pentapetalae</taxon>
        <taxon>asterids</taxon>
        <taxon>lamiids</taxon>
        <taxon>Lamiales</taxon>
        <taxon>Oleaceae</taxon>
        <taxon>Forsythieae</taxon>
        <taxon>Forsythia</taxon>
    </lineage>
</organism>
<dbReference type="PANTHER" id="PTHR43539">
    <property type="entry name" value="FLAVIN-BINDING MONOOXYGENASE-LIKE PROTEIN (AFU_ORTHOLOGUE AFUA_4G09220)"/>
    <property type="match status" value="1"/>
</dbReference>
<keyword evidence="13" id="KW-1185">Reference proteome</keyword>
<comment type="pathway">
    <text evidence="2">Plant hormone metabolism; auxin biosynthesis.</text>
</comment>
<evidence type="ECO:0000256" key="5">
    <source>
        <dbReference type="ARBA" id="ARBA00022827"/>
    </source>
</evidence>
<dbReference type="EMBL" id="JBFOLJ010000010">
    <property type="protein sequence ID" value="KAL2500799.1"/>
    <property type="molecule type" value="Genomic_DNA"/>
</dbReference>
<keyword evidence="9" id="KW-0073">Auxin biosynthesis</keyword>
<dbReference type="Proteomes" id="UP001604277">
    <property type="component" value="Unassembled WGS sequence"/>
</dbReference>
<dbReference type="GO" id="GO:0103075">
    <property type="term" value="F:indole-3-pyruvate monooxygenase activity"/>
    <property type="evidence" value="ECO:0007669"/>
    <property type="project" value="UniProtKB-EC"/>
</dbReference>
<gene>
    <name evidence="12" type="ORF">Fot_34647</name>
</gene>
<dbReference type="PANTHER" id="PTHR43539:SF36">
    <property type="entry name" value="INDOLE-3-PYRUVATE MONOOXYGENASE YUCCA2"/>
    <property type="match status" value="1"/>
</dbReference>
<dbReference type="Gene3D" id="3.50.50.60">
    <property type="entry name" value="FAD/NAD(P)-binding domain"/>
    <property type="match status" value="1"/>
</dbReference>
<sequence length="412" mass="45969">MDFLKEVACKRIHDRSDNTMMSESKRRDVWVDGPVIIGAGPSGLATAACLKEKGIPSLIIDRSNCIASLWKFKTYDRLKLHLPKNFCMLPLMPFPASCPNYPTKQDFVTYMEAYARHFNLEPEFNQTVVSARFDGFWRVTTVGIKMEEREYVCQWLIVATGENAEEVVPEFEGMDEFVGPITHSSSYKSGDSFQSKKVLVVGCGNSGMEVALDLCNCKARPSLVVRDSVHVLPQEMLGISTFGLAMKLLRWFPVWLVDRFLLAISHFVLGNTAKLGLKRPNLGPLELKITMGKTPVLDFGTLENIRTGNIKVVPGIKKFTRHGVEFLDGTVENFDAIILATGYRSNVPAWLKGNDLFCEKDGFPKETFPKGWKGGNGLYAAGFTKRGILGISFDAKSIADDIETCWNIKANQ</sequence>
<protein>
    <recommendedName>
        <fullName evidence="11">Flavin-containing monooxygenase</fullName>
        <ecNumber evidence="11">1.-.-.-</ecNumber>
    </recommendedName>
</protein>
<evidence type="ECO:0000313" key="13">
    <source>
        <dbReference type="Proteomes" id="UP001604277"/>
    </source>
</evidence>
<dbReference type="GO" id="GO:0009851">
    <property type="term" value="P:auxin biosynthetic process"/>
    <property type="evidence" value="ECO:0007669"/>
    <property type="project" value="UniProtKB-KW"/>
</dbReference>
<dbReference type="FunFam" id="3.50.50.60:FF:000100">
    <property type="entry name" value="Flavin-containing monooxygenase"/>
    <property type="match status" value="1"/>
</dbReference>
<dbReference type="InterPro" id="IPR020946">
    <property type="entry name" value="Flavin_mOase-like"/>
</dbReference>
<reference evidence="13" key="1">
    <citation type="submission" date="2024-07" db="EMBL/GenBank/DDBJ databases">
        <title>Two chromosome-level genome assemblies of Korean endemic species Abeliophyllum distichum and Forsythia ovata (Oleaceae).</title>
        <authorList>
            <person name="Jang H."/>
        </authorList>
    </citation>
    <scope>NUCLEOTIDE SEQUENCE [LARGE SCALE GENOMIC DNA]</scope>
</reference>
<evidence type="ECO:0000256" key="9">
    <source>
        <dbReference type="ARBA" id="ARBA00023070"/>
    </source>
</evidence>
<dbReference type="AlphaFoldDB" id="A0ABD1SM60"/>
<evidence type="ECO:0000313" key="12">
    <source>
        <dbReference type="EMBL" id="KAL2500799.1"/>
    </source>
</evidence>
<dbReference type="EC" id="1.-.-.-" evidence="11"/>
<comment type="catalytic activity">
    <reaction evidence="10">
        <text>indole-3-pyruvate + NADPH + O2 + H(+) = (indol-3-yl)acetate + CO2 + NADP(+) + H2O</text>
        <dbReference type="Rhea" id="RHEA:34331"/>
        <dbReference type="ChEBI" id="CHEBI:15377"/>
        <dbReference type="ChEBI" id="CHEBI:15378"/>
        <dbReference type="ChEBI" id="CHEBI:15379"/>
        <dbReference type="ChEBI" id="CHEBI:16526"/>
        <dbReference type="ChEBI" id="CHEBI:17640"/>
        <dbReference type="ChEBI" id="CHEBI:30854"/>
        <dbReference type="ChEBI" id="CHEBI:57783"/>
        <dbReference type="ChEBI" id="CHEBI:58349"/>
        <dbReference type="EC" id="1.14.13.168"/>
    </reaction>
</comment>
<dbReference type="PRINTS" id="PR00368">
    <property type="entry name" value="FADPNR"/>
</dbReference>
<accession>A0ABD1SM60</accession>
<evidence type="ECO:0000256" key="4">
    <source>
        <dbReference type="ARBA" id="ARBA00022630"/>
    </source>
</evidence>
<keyword evidence="4 11" id="KW-0285">Flavoprotein</keyword>
<evidence type="ECO:0000256" key="11">
    <source>
        <dbReference type="RuleBase" id="RU361177"/>
    </source>
</evidence>
<comment type="cofactor">
    <cofactor evidence="1 11">
        <name>FAD</name>
        <dbReference type="ChEBI" id="CHEBI:57692"/>
    </cofactor>
</comment>
<comment type="similarity">
    <text evidence="3 11">Belongs to the FMO family.</text>
</comment>
<name>A0ABD1SM60_9LAMI</name>